<dbReference type="AlphaFoldDB" id="A0A1J5R1Z9"/>
<protein>
    <recommendedName>
        <fullName evidence="3">Superoxide dismutase [Fe]</fullName>
        <ecNumber evidence="2">1.15.1.1</ecNumber>
    </recommendedName>
</protein>
<dbReference type="InterPro" id="IPR019832">
    <property type="entry name" value="Mn/Fe_SOD_C"/>
</dbReference>
<dbReference type="PRINTS" id="PR01703">
    <property type="entry name" value="MNSODISMTASE"/>
</dbReference>
<organism evidence="10">
    <name type="scientific">mine drainage metagenome</name>
    <dbReference type="NCBI Taxonomy" id="410659"/>
    <lineage>
        <taxon>unclassified sequences</taxon>
        <taxon>metagenomes</taxon>
        <taxon>ecological metagenomes</taxon>
    </lineage>
</organism>
<evidence type="ECO:0000259" key="9">
    <source>
        <dbReference type="Pfam" id="PF02777"/>
    </source>
</evidence>
<comment type="similarity">
    <text evidence="1">Belongs to the iron/manganese superoxide dismutase family.</text>
</comment>
<comment type="catalytic activity">
    <reaction evidence="7">
        <text>2 superoxide + 2 H(+) = H2O2 + O2</text>
        <dbReference type="Rhea" id="RHEA:20696"/>
        <dbReference type="ChEBI" id="CHEBI:15378"/>
        <dbReference type="ChEBI" id="CHEBI:15379"/>
        <dbReference type="ChEBI" id="CHEBI:16240"/>
        <dbReference type="ChEBI" id="CHEBI:18421"/>
        <dbReference type="EC" id="1.15.1.1"/>
    </reaction>
</comment>
<dbReference type="PANTHER" id="PTHR42769:SF3">
    <property type="entry name" value="SUPEROXIDE DISMUTASE [FE] 2, CHLOROPLASTIC"/>
    <property type="match status" value="1"/>
</dbReference>
<keyword evidence="4" id="KW-0479">Metal-binding</keyword>
<dbReference type="InterPro" id="IPR036324">
    <property type="entry name" value="Mn/Fe_SOD_N_sf"/>
</dbReference>
<dbReference type="GO" id="GO:0046872">
    <property type="term" value="F:metal ion binding"/>
    <property type="evidence" value="ECO:0007669"/>
    <property type="project" value="UniProtKB-KW"/>
</dbReference>
<evidence type="ECO:0000256" key="5">
    <source>
        <dbReference type="ARBA" id="ARBA00023002"/>
    </source>
</evidence>
<feature type="domain" description="Manganese/iron superoxide dismutase C-terminal" evidence="9">
    <location>
        <begin position="94"/>
        <end position="194"/>
    </location>
</feature>
<dbReference type="PANTHER" id="PTHR42769">
    <property type="entry name" value="SUPEROXIDE DISMUTASE"/>
    <property type="match status" value="1"/>
</dbReference>
<dbReference type="Pfam" id="PF02777">
    <property type="entry name" value="Sod_Fe_C"/>
    <property type="match status" value="1"/>
</dbReference>
<evidence type="ECO:0000256" key="2">
    <source>
        <dbReference type="ARBA" id="ARBA00012682"/>
    </source>
</evidence>
<dbReference type="FunFam" id="1.10.287.990:FF:000002">
    <property type="entry name" value="Superoxide dismutase"/>
    <property type="match status" value="1"/>
</dbReference>
<dbReference type="FunFam" id="3.55.40.20:FF:000001">
    <property type="entry name" value="Superoxide dismutase"/>
    <property type="match status" value="1"/>
</dbReference>
<dbReference type="InterPro" id="IPR019831">
    <property type="entry name" value="Mn/Fe_SOD_N"/>
</dbReference>
<name>A0A1J5R1Z9_9ZZZZ</name>
<evidence type="ECO:0000256" key="1">
    <source>
        <dbReference type="ARBA" id="ARBA00008714"/>
    </source>
</evidence>
<evidence type="ECO:0000256" key="7">
    <source>
        <dbReference type="ARBA" id="ARBA00049204"/>
    </source>
</evidence>
<dbReference type="InterPro" id="IPR019833">
    <property type="entry name" value="Mn/Fe_SOD_BS"/>
</dbReference>
<keyword evidence="5 10" id="KW-0560">Oxidoreductase</keyword>
<evidence type="ECO:0000256" key="6">
    <source>
        <dbReference type="ARBA" id="ARBA00023004"/>
    </source>
</evidence>
<reference evidence="10" key="1">
    <citation type="submission" date="2016-10" db="EMBL/GenBank/DDBJ databases">
        <title>Sequence of Gallionella enrichment culture.</title>
        <authorList>
            <person name="Poehlein A."/>
            <person name="Muehling M."/>
            <person name="Daniel R."/>
        </authorList>
    </citation>
    <scope>NUCLEOTIDE SEQUENCE</scope>
</reference>
<gene>
    <name evidence="10" type="primary">sodB_6</name>
    <name evidence="10" type="ORF">GALL_281150</name>
</gene>
<feature type="domain" description="Manganese/iron superoxide dismutase N-terminal" evidence="8">
    <location>
        <begin position="4"/>
        <end position="87"/>
    </location>
</feature>
<dbReference type="Gene3D" id="1.10.287.990">
    <property type="entry name" value="Fe,Mn superoxide dismutase (SOD) domain"/>
    <property type="match status" value="1"/>
</dbReference>
<dbReference type="GO" id="GO:0004784">
    <property type="term" value="F:superoxide dismutase activity"/>
    <property type="evidence" value="ECO:0007669"/>
    <property type="project" value="UniProtKB-EC"/>
</dbReference>
<dbReference type="SUPFAM" id="SSF46609">
    <property type="entry name" value="Fe,Mn superoxide dismutase (SOD), N-terminal domain"/>
    <property type="match status" value="1"/>
</dbReference>
<dbReference type="PROSITE" id="PS00088">
    <property type="entry name" value="SOD_MN"/>
    <property type="match status" value="1"/>
</dbReference>
<evidence type="ECO:0000313" key="10">
    <source>
        <dbReference type="EMBL" id="OIQ89977.1"/>
    </source>
</evidence>
<dbReference type="Gene3D" id="3.55.40.20">
    <property type="entry name" value="Iron/manganese superoxide dismutase, C-terminal domain"/>
    <property type="match status" value="1"/>
</dbReference>
<evidence type="ECO:0000256" key="3">
    <source>
        <dbReference type="ARBA" id="ARBA00014767"/>
    </source>
</evidence>
<dbReference type="Pfam" id="PF00081">
    <property type="entry name" value="Sod_Fe_N"/>
    <property type="match status" value="1"/>
</dbReference>
<evidence type="ECO:0000259" key="8">
    <source>
        <dbReference type="Pfam" id="PF00081"/>
    </source>
</evidence>
<dbReference type="InterPro" id="IPR001189">
    <property type="entry name" value="Mn/Fe_SOD"/>
</dbReference>
<dbReference type="PIRSF" id="PIRSF000349">
    <property type="entry name" value="SODismutase"/>
    <property type="match status" value="1"/>
</dbReference>
<proteinExistence type="inferred from homology"/>
<dbReference type="EC" id="1.15.1.1" evidence="2"/>
<comment type="caution">
    <text evidence="10">The sequence shown here is derived from an EMBL/GenBank/DDBJ whole genome shotgun (WGS) entry which is preliminary data.</text>
</comment>
<dbReference type="SUPFAM" id="SSF54719">
    <property type="entry name" value="Fe,Mn superoxide dismutase (SOD), C-terminal domain"/>
    <property type="match status" value="1"/>
</dbReference>
<accession>A0A1J5R1Z9</accession>
<evidence type="ECO:0000256" key="4">
    <source>
        <dbReference type="ARBA" id="ARBA00022723"/>
    </source>
</evidence>
<dbReference type="EMBL" id="MLJW01000309">
    <property type="protein sequence ID" value="OIQ89977.1"/>
    <property type="molecule type" value="Genomic_DNA"/>
</dbReference>
<keyword evidence="6" id="KW-0408">Iron</keyword>
<sequence length="200" mass="21614">MALELPPLPYDATALEPVISANTLAFHHGKHHAAYVTNFNTLTKDSPLADKPLEEVIKAVAGDSAKAGIFNNAAQVWNHTFFWNCLAPNAGGKPSGALLAKIEADFGSFDAFVSEFKTAATTQFGSGWAWLVLDQGKLKVTKTANADTPLAHGQVPLFTVDVWEHAYYLDFQNRRPDFVAAVLDKLANWAFVAANLAKAS</sequence>
<dbReference type="InterPro" id="IPR036314">
    <property type="entry name" value="SOD_C_sf"/>
</dbReference>
<dbReference type="GO" id="GO:0005737">
    <property type="term" value="C:cytoplasm"/>
    <property type="evidence" value="ECO:0007669"/>
    <property type="project" value="UniProtKB-ARBA"/>
</dbReference>